<sequence length="361" mass="42548">MEYKTKIRAFQNFRTEWSRVKKIYYVTIFSYEETISRVNDELETKLISNNNKFHYKNELISRSPSELTRNLSDRYANMLRESLFVRLISIMELYFNDVLLELGEITLNPFKTEGTKEYKVVDLLNISDIKEIQNEIIQNKVRNVVLGGYKEINKFLRTKLNINTANSNLDETEIKELYSRRNLLVHAGGIIDGIYFDNFIQGGSESVGKRLTVQEDYFIASLELVLNYVEFVTIKIEEVYDFSQLDLKRKQIKQAKRSQKLSNKTRELSCTIIFKSKQDILTYLDRQSEFGFDNKYLLGSILTETIEVEDFIVKLTVKGRIDIVGTFEGYYRMLKRKEIINDFTIIFSQLYTTTNDENWNT</sequence>
<reference evidence="1 2" key="1">
    <citation type="submission" date="2020-08" db="EMBL/GenBank/DDBJ databases">
        <title>A Genomic Blueprint of the Chicken Gut Microbiome.</title>
        <authorList>
            <person name="Gilroy R."/>
            <person name="Ravi A."/>
            <person name="Getino M."/>
            <person name="Pursley I."/>
            <person name="Horton D.L."/>
            <person name="Alikhan N.-F."/>
            <person name="Baker D."/>
            <person name="Gharbi K."/>
            <person name="Hall N."/>
            <person name="Watson M."/>
            <person name="Adriaenssens E.M."/>
            <person name="Foster-Nyarko E."/>
            <person name="Jarju S."/>
            <person name="Secka A."/>
            <person name="Antonio M."/>
            <person name="Oren A."/>
            <person name="Chaudhuri R."/>
            <person name="La Ragione R.M."/>
            <person name="Hildebrand F."/>
            <person name="Pallen M.J."/>
        </authorList>
    </citation>
    <scope>NUCLEOTIDE SEQUENCE [LARGE SCALE GENOMIC DNA]</scope>
    <source>
        <strain evidence="1 2">Sa2BUA9</strain>
    </source>
</reference>
<gene>
    <name evidence="1" type="ORF">H9650_15175</name>
</gene>
<protein>
    <recommendedName>
        <fullName evidence="3">Apea-like HEPN domain-containing protein</fullName>
    </recommendedName>
</protein>
<comment type="caution">
    <text evidence="1">The sequence shown here is derived from an EMBL/GenBank/DDBJ whole genome shotgun (WGS) entry which is preliminary data.</text>
</comment>
<evidence type="ECO:0000313" key="1">
    <source>
        <dbReference type="EMBL" id="MBD7945468.1"/>
    </source>
</evidence>
<name>A0ABR8RCE4_9BACI</name>
<evidence type="ECO:0008006" key="3">
    <source>
        <dbReference type="Google" id="ProtNLM"/>
    </source>
</evidence>
<organism evidence="1 2">
    <name type="scientific">Psychrobacillus faecigallinarum</name>
    <dbReference type="NCBI Taxonomy" id="2762235"/>
    <lineage>
        <taxon>Bacteria</taxon>
        <taxon>Bacillati</taxon>
        <taxon>Bacillota</taxon>
        <taxon>Bacilli</taxon>
        <taxon>Bacillales</taxon>
        <taxon>Bacillaceae</taxon>
        <taxon>Psychrobacillus</taxon>
    </lineage>
</organism>
<evidence type="ECO:0000313" key="2">
    <source>
        <dbReference type="Proteomes" id="UP000640786"/>
    </source>
</evidence>
<dbReference type="Proteomes" id="UP000640786">
    <property type="component" value="Unassembled WGS sequence"/>
</dbReference>
<accession>A0ABR8RCE4</accession>
<keyword evidence="2" id="KW-1185">Reference proteome</keyword>
<dbReference type="RefSeq" id="WP_144541124.1">
    <property type="nucleotide sequence ID" value="NZ_JACSQO010000008.1"/>
</dbReference>
<proteinExistence type="predicted"/>
<dbReference type="EMBL" id="JACSQO010000008">
    <property type="protein sequence ID" value="MBD7945468.1"/>
    <property type="molecule type" value="Genomic_DNA"/>
</dbReference>